<reference evidence="3 4" key="1">
    <citation type="submission" date="2020-06" db="EMBL/GenBank/DDBJ databases">
        <title>Altererythrobacter sp. HHU K3-1.</title>
        <authorList>
            <person name="Zhang D."/>
            <person name="Xue H."/>
        </authorList>
    </citation>
    <scope>NUCLEOTIDE SEQUENCE [LARGE SCALE GENOMIC DNA]</scope>
    <source>
        <strain evidence="3 4">HHU K3-1</strain>
    </source>
</reference>
<feature type="domain" description="Glycosyl transferase family 1" evidence="1">
    <location>
        <begin position="187"/>
        <end position="328"/>
    </location>
</feature>
<sequence>MRILFALPGFHRYERGAEVALLSVADELAKLGESVTVIGAGEPREGVRYRYKKLGAARRERFERLPSIPGLRDETKWEDATFAANLAAKEDLSQYDVTVTCNFPFTNLALQRGRRKGPRNVFVTQNGDWPAFSNDSEYRLFNCDGLVCTNPSYLERNRDRWNCTLIPNGVDVARFTPASSAEKIACRERLKLPQQRPIVLMVSAFIRTKRVLDGIRAVAQHDGAHLVVAGDGPLRAEGDRLAAELLPNRFTRLSLQASEMPQLYRAADVFMHLSEFESFGNVYLEAWASGLPVVAHDFEVTRWIYGDTQYLCDTGDEAALEEKLRLALVAPVGKAPEGIDQFTWPEIANNYRNFFSQFAAVSEAK</sequence>
<accession>A0A850H8Z8</accession>
<dbReference type="EMBL" id="JABWGV010000005">
    <property type="protein sequence ID" value="NVD45755.1"/>
    <property type="molecule type" value="Genomic_DNA"/>
</dbReference>
<feature type="domain" description="Glycosyltransferase subfamily 4-like N-terminal" evidence="2">
    <location>
        <begin position="16"/>
        <end position="174"/>
    </location>
</feature>
<dbReference type="Pfam" id="PF00534">
    <property type="entry name" value="Glycos_transf_1"/>
    <property type="match status" value="1"/>
</dbReference>
<gene>
    <name evidence="3" type="ORF">HUV48_12125</name>
</gene>
<evidence type="ECO:0000259" key="1">
    <source>
        <dbReference type="Pfam" id="PF00534"/>
    </source>
</evidence>
<keyword evidence="3" id="KW-0808">Transferase</keyword>
<dbReference type="PANTHER" id="PTHR45947:SF3">
    <property type="entry name" value="SULFOQUINOVOSYL TRANSFERASE SQD2"/>
    <property type="match status" value="1"/>
</dbReference>
<dbReference type="SUPFAM" id="SSF53756">
    <property type="entry name" value="UDP-Glycosyltransferase/glycogen phosphorylase"/>
    <property type="match status" value="1"/>
</dbReference>
<keyword evidence="4" id="KW-1185">Reference proteome</keyword>
<comment type="caution">
    <text evidence="3">The sequence shown here is derived from an EMBL/GenBank/DDBJ whole genome shotgun (WGS) entry which is preliminary data.</text>
</comment>
<dbReference type="GO" id="GO:0016757">
    <property type="term" value="F:glycosyltransferase activity"/>
    <property type="evidence" value="ECO:0007669"/>
    <property type="project" value="InterPro"/>
</dbReference>
<dbReference type="CDD" id="cd03801">
    <property type="entry name" value="GT4_PimA-like"/>
    <property type="match status" value="1"/>
</dbReference>
<dbReference type="InterPro" id="IPR028098">
    <property type="entry name" value="Glyco_trans_4-like_N"/>
</dbReference>
<dbReference type="InterPro" id="IPR001296">
    <property type="entry name" value="Glyco_trans_1"/>
</dbReference>
<protein>
    <submittedName>
        <fullName evidence="3">Glycosyltransferase family 4 protein</fullName>
    </submittedName>
</protein>
<dbReference type="Proteomes" id="UP000561438">
    <property type="component" value="Unassembled WGS sequence"/>
</dbReference>
<organism evidence="3 4">
    <name type="scientific">Qipengyuania atrilutea</name>
    <dbReference type="NCBI Taxonomy" id="2744473"/>
    <lineage>
        <taxon>Bacteria</taxon>
        <taxon>Pseudomonadati</taxon>
        <taxon>Pseudomonadota</taxon>
        <taxon>Alphaproteobacteria</taxon>
        <taxon>Sphingomonadales</taxon>
        <taxon>Erythrobacteraceae</taxon>
        <taxon>Qipengyuania</taxon>
    </lineage>
</organism>
<dbReference type="Pfam" id="PF13439">
    <property type="entry name" value="Glyco_transf_4"/>
    <property type="match status" value="1"/>
</dbReference>
<proteinExistence type="predicted"/>
<dbReference type="RefSeq" id="WP_176268067.1">
    <property type="nucleotide sequence ID" value="NZ_JABWGV010000005.1"/>
</dbReference>
<evidence type="ECO:0000259" key="2">
    <source>
        <dbReference type="Pfam" id="PF13439"/>
    </source>
</evidence>
<dbReference type="AlphaFoldDB" id="A0A850H8Z8"/>
<dbReference type="InterPro" id="IPR050194">
    <property type="entry name" value="Glycosyltransferase_grp1"/>
</dbReference>
<dbReference type="Gene3D" id="3.40.50.2000">
    <property type="entry name" value="Glycogen Phosphorylase B"/>
    <property type="match status" value="2"/>
</dbReference>
<dbReference type="PANTHER" id="PTHR45947">
    <property type="entry name" value="SULFOQUINOVOSYL TRANSFERASE SQD2"/>
    <property type="match status" value="1"/>
</dbReference>
<evidence type="ECO:0000313" key="4">
    <source>
        <dbReference type="Proteomes" id="UP000561438"/>
    </source>
</evidence>
<name>A0A850H8Z8_9SPHN</name>
<evidence type="ECO:0000313" key="3">
    <source>
        <dbReference type="EMBL" id="NVD45755.1"/>
    </source>
</evidence>